<dbReference type="EMBL" id="SRLO01025619">
    <property type="protein sequence ID" value="TNN21834.1"/>
    <property type="molecule type" value="Genomic_DNA"/>
</dbReference>
<sequence>MWVSETRGTFQLGGKWISWAAGMFRDLRRPSRFLLSWLQEDELLLAVASSIAQHISHDYGLGP</sequence>
<keyword evidence="2" id="KW-1185">Reference proteome</keyword>
<accession>A0A4Z2DZ72</accession>
<organism evidence="1 2">
    <name type="scientific">Liparis tanakae</name>
    <name type="common">Tanaka's snailfish</name>
    <dbReference type="NCBI Taxonomy" id="230148"/>
    <lineage>
        <taxon>Eukaryota</taxon>
        <taxon>Metazoa</taxon>
        <taxon>Chordata</taxon>
        <taxon>Craniata</taxon>
        <taxon>Vertebrata</taxon>
        <taxon>Euteleostomi</taxon>
        <taxon>Actinopterygii</taxon>
        <taxon>Neopterygii</taxon>
        <taxon>Teleostei</taxon>
        <taxon>Neoteleostei</taxon>
        <taxon>Acanthomorphata</taxon>
        <taxon>Eupercaria</taxon>
        <taxon>Perciformes</taxon>
        <taxon>Cottioidei</taxon>
        <taxon>Cottales</taxon>
        <taxon>Liparidae</taxon>
        <taxon>Liparis</taxon>
    </lineage>
</organism>
<name>A0A4Z2DZ72_9TELE</name>
<proteinExistence type="predicted"/>
<dbReference type="Proteomes" id="UP000314294">
    <property type="component" value="Unassembled WGS sequence"/>
</dbReference>
<evidence type="ECO:0000313" key="2">
    <source>
        <dbReference type="Proteomes" id="UP000314294"/>
    </source>
</evidence>
<comment type="caution">
    <text evidence="1">The sequence shown here is derived from an EMBL/GenBank/DDBJ whole genome shotgun (WGS) entry which is preliminary data.</text>
</comment>
<gene>
    <name evidence="1" type="ORF">EYF80_068054</name>
</gene>
<evidence type="ECO:0000313" key="1">
    <source>
        <dbReference type="EMBL" id="TNN21834.1"/>
    </source>
</evidence>
<protein>
    <submittedName>
        <fullName evidence="1">Uncharacterized protein</fullName>
    </submittedName>
</protein>
<reference evidence="1 2" key="1">
    <citation type="submission" date="2019-03" db="EMBL/GenBank/DDBJ databases">
        <title>First draft genome of Liparis tanakae, snailfish: a comprehensive survey of snailfish specific genes.</title>
        <authorList>
            <person name="Kim W."/>
            <person name="Song I."/>
            <person name="Jeong J.-H."/>
            <person name="Kim D."/>
            <person name="Kim S."/>
            <person name="Ryu S."/>
            <person name="Song J.Y."/>
            <person name="Lee S.K."/>
        </authorList>
    </citation>
    <scope>NUCLEOTIDE SEQUENCE [LARGE SCALE GENOMIC DNA]</scope>
    <source>
        <tissue evidence="1">Muscle</tissue>
    </source>
</reference>
<dbReference type="AlphaFoldDB" id="A0A4Z2DZ72"/>